<sequence>MESRGFSTKGTLAVQKSFLVVKCMRGECLECEKMVLAAVDLSGCLHGNSKVELGDKAFTYKVTFDLNGTETLSKQVDNLKVAYEWLLSLGSSSKQGTLAQGLRKAQQVAKPAVALEKAADTLSSEKPGDLQEMVSSLSGPPLLQDATDMTADFMKPAPEESEGLPPSCACIHKGSMCTFTNLCYKTQDACALLLGKPAWNGKWHVTNFVLSMGSLQELMDHSRVLARCKALNLNFCGAIMSGTPAYWDDRLTDVLKMFSSSCECPLFIHIDFSKVATGKPHAWELFEGECRRVSIQWTTQPREVQKRLLYNLCWLEDFGVSHLEHVGDINGKLLDTVYGEGTILRSYGLSKLPTTFHIVASVNKGSNYAYLGSIRVEESSLIERKTTLRKLNLSIADLEFWKKKLQEQAGVFAWRVTHVQWINPKLVRFTSSKFRNRHFECRRKLLEQGSPNISIPDPSLHSTSNYFLKLLPTKAYTILRANASALDGCVLRVGTGCSGCDVGIRAVQTVLDTMNQEFGVNIRLEHVFAAEIQGQKRNYILQEHNPKHLFSDVVCFSRLKSARSSFAGCYETNEKEQTQPVQGTSSFTYKHGWKSAGLTDGNIFLDTSSSLDRGAEFAYEVHDEELSNMSPEEIDKLFDDLTERAAEILQPVNLTETDGVTGGHAASALVDEWRLPRTVCTLSFCDGYLGRSFISMRSGTMSEEVRTKLNRELSKSTMQYPRDTYEQQCNGVVLLNCVDGWMNFKCNLENLEAQMRSYRSSMQDVLQLTEIPDIEEEDVGQHHMRVVELADEQPCQWAVQNGDDAQTRRPLPGWMASVLEIRVAQFVDDSQRWQEKIMKRDSAGKSLTRAQLEKYNQWKLGHNPKIIFDRTKRRCITDAKQVNKDCFAVQLHLSEEAAQLELSACTGSRFRLLLLRGPKVEVDEKVAMDFEGPIPQDAIDELQSGEDSEPEPDRPAEAENAILDFEKAQMDAGECDGLEHSDEVDEIIGDSDEELEDFGLKPQRTCKVKSFNSRPAWVELERLELTSLPRHITGCSIGFHVSSRQWHGFYPHVHSGLCWSFGGRTNRTEKEAILRTIRAILEAHIAANPKDAMWRVQLHKIKTTEATL</sequence>
<evidence type="ECO:0000313" key="1">
    <source>
        <dbReference type="EMBL" id="CAK9023290.1"/>
    </source>
</evidence>
<organism evidence="1 2">
    <name type="scientific">Durusdinium trenchii</name>
    <dbReference type="NCBI Taxonomy" id="1381693"/>
    <lineage>
        <taxon>Eukaryota</taxon>
        <taxon>Sar</taxon>
        <taxon>Alveolata</taxon>
        <taxon>Dinophyceae</taxon>
        <taxon>Suessiales</taxon>
        <taxon>Symbiodiniaceae</taxon>
        <taxon>Durusdinium</taxon>
    </lineage>
</organism>
<comment type="caution">
    <text evidence="1">The sequence shown here is derived from an EMBL/GenBank/DDBJ whole genome shotgun (WGS) entry which is preliminary data.</text>
</comment>
<proteinExistence type="predicted"/>
<accession>A0ABP0K937</accession>
<gene>
    <name evidence="1" type="ORF">CCMP2556_LOCUS15180</name>
</gene>
<dbReference type="EMBL" id="CAXAMN010007891">
    <property type="protein sequence ID" value="CAK9023290.1"/>
    <property type="molecule type" value="Genomic_DNA"/>
</dbReference>
<reference evidence="1 2" key="1">
    <citation type="submission" date="2024-02" db="EMBL/GenBank/DDBJ databases">
        <authorList>
            <person name="Chen Y."/>
            <person name="Shah S."/>
            <person name="Dougan E. K."/>
            <person name="Thang M."/>
            <person name="Chan C."/>
        </authorList>
    </citation>
    <scope>NUCLEOTIDE SEQUENCE [LARGE SCALE GENOMIC DNA]</scope>
</reference>
<protein>
    <submittedName>
        <fullName evidence="1">Uncharacterized protein</fullName>
    </submittedName>
</protein>
<dbReference type="Proteomes" id="UP001642484">
    <property type="component" value="Unassembled WGS sequence"/>
</dbReference>
<keyword evidence="2" id="KW-1185">Reference proteome</keyword>
<name>A0ABP0K937_9DINO</name>
<evidence type="ECO:0000313" key="2">
    <source>
        <dbReference type="Proteomes" id="UP001642484"/>
    </source>
</evidence>